<keyword evidence="1" id="KW-0597">Phosphoprotein</keyword>
<dbReference type="GO" id="GO:0071944">
    <property type="term" value="C:cell periphery"/>
    <property type="evidence" value="ECO:0007669"/>
    <property type="project" value="UniProtKB-ARBA"/>
</dbReference>
<reference evidence="8 9" key="1">
    <citation type="journal article" date="2018" name="Sci. Rep.">
        <title>Genomic signatures of local adaptation to the degree of environmental predictability in rotifers.</title>
        <authorList>
            <person name="Franch-Gras L."/>
            <person name="Hahn C."/>
            <person name="Garcia-Roger E.M."/>
            <person name="Carmona M.J."/>
            <person name="Serra M."/>
            <person name="Gomez A."/>
        </authorList>
    </citation>
    <scope>NUCLEOTIDE SEQUENCE [LARGE SCALE GENOMIC DNA]</scope>
    <source>
        <strain evidence="8">HYR1</strain>
    </source>
</reference>
<sequence length="244" mass="28519">KQVAVKRLKDSTASDDFMREADIMGTLNNPCILRIYGLVQDKSCLMMVQELMICSILEKLWNSPNEVTENHLKLWSSQIALGMQHMEEQKIVHRDLAARNVLLASMSQIKISDFGLSRSTDAFTNAYTQTTEGKIPIKWYSPESIEHLKFTSKSDVWSYGVTLWEMFSYGDQPYGNMNGSEVYMYIQSGQRLQRPPLCPKNTYKCMLQCWEWEEEKRPTFRELNQFFQNDNDYQKTLTVLKSFR</sequence>
<dbReference type="InterPro" id="IPR011009">
    <property type="entry name" value="Kinase-like_dom_sf"/>
</dbReference>
<dbReference type="InterPro" id="IPR000719">
    <property type="entry name" value="Prot_kinase_dom"/>
</dbReference>
<feature type="domain" description="Protein kinase" evidence="7">
    <location>
        <begin position="1"/>
        <end position="227"/>
    </location>
</feature>
<feature type="non-terminal residue" evidence="8">
    <location>
        <position position="1"/>
    </location>
</feature>
<dbReference type="Pfam" id="PF07714">
    <property type="entry name" value="PK_Tyr_Ser-Thr"/>
    <property type="match status" value="1"/>
</dbReference>
<dbReference type="InterPro" id="IPR008266">
    <property type="entry name" value="Tyr_kinase_AS"/>
</dbReference>
<dbReference type="SMART" id="SM00219">
    <property type="entry name" value="TyrKc"/>
    <property type="match status" value="1"/>
</dbReference>
<dbReference type="InterPro" id="IPR001245">
    <property type="entry name" value="Ser-Thr/Tyr_kinase_cat_dom"/>
</dbReference>
<evidence type="ECO:0000256" key="2">
    <source>
        <dbReference type="ARBA" id="ARBA00022679"/>
    </source>
</evidence>
<keyword evidence="3" id="KW-0547">Nucleotide-binding</keyword>
<keyword evidence="4 8" id="KW-0418">Kinase</keyword>
<keyword evidence="6" id="KW-0829">Tyrosine-protein kinase</keyword>
<dbReference type="GO" id="GO:0005524">
    <property type="term" value="F:ATP binding"/>
    <property type="evidence" value="ECO:0007669"/>
    <property type="project" value="UniProtKB-KW"/>
</dbReference>
<keyword evidence="5" id="KW-0067">ATP-binding</keyword>
<name>A0A3M7QDW6_BRAPC</name>
<keyword evidence="2" id="KW-0808">Transferase</keyword>
<dbReference type="PROSITE" id="PS00109">
    <property type="entry name" value="PROTEIN_KINASE_TYR"/>
    <property type="match status" value="1"/>
</dbReference>
<dbReference type="Proteomes" id="UP000276133">
    <property type="component" value="Unassembled WGS sequence"/>
</dbReference>
<organism evidence="8 9">
    <name type="scientific">Brachionus plicatilis</name>
    <name type="common">Marine rotifer</name>
    <name type="synonym">Brachionus muelleri</name>
    <dbReference type="NCBI Taxonomy" id="10195"/>
    <lineage>
        <taxon>Eukaryota</taxon>
        <taxon>Metazoa</taxon>
        <taxon>Spiralia</taxon>
        <taxon>Gnathifera</taxon>
        <taxon>Rotifera</taxon>
        <taxon>Eurotatoria</taxon>
        <taxon>Monogononta</taxon>
        <taxon>Pseudotrocha</taxon>
        <taxon>Ploima</taxon>
        <taxon>Brachionidae</taxon>
        <taxon>Brachionus</taxon>
    </lineage>
</organism>
<dbReference type="FunFam" id="1.10.510.10:FF:000027">
    <property type="entry name" value="Receptor protein-tyrosine kinase"/>
    <property type="match status" value="1"/>
</dbReference>
<evidence type="ECO:0000256" key="3">
    <source>
        <dbReference type="ARBA" id="ARBA00022741"/>
    </source>
</evidence>
<dbReference type="PRINTS" id="PR00109">
    <property type="entry name" value="TYRKINASE"/>
</dbReference>
<dbReference type="PROSITE" id="PS50011">
    <property type="entry name" value="PROTEIN_KINASE_DOM"/>
    <property type="match status" value="1"/>
</dbReference>
<comment type="caution">
    <text evidence="8">The sequence shown here is derived from an EMBL/GenBank/DDBJ whole genome shotgun (WGS) entry which is preliminary data.</text>
</comment>
<dbReference type="PIRSF" id="PIRSF000654">
    <property type="entry name" value="Integrin-linked_kinase"/>
    <property type="match status" value="1"/>
</dbReference>
<dbReference type="OrthoDB" id="67310at2759"/>
<dbReference type="PANTHER" id="PTHR24418">
    <property type="entry name" value="TYROSINE-PROTEIN KINASE"/>
    <property type="match status" value="1"/>
</dbReference>
<dbReference type="GO" id="GO:0004713">
    <property type="term" value="F:protein tyrosine kinase activity"/>
    <property type="evidence" value="ECO:0007669"/>
    <property type="project" value="UniProtKB-KW"/>
</dbReference>
<gene>
    <name evidence="8" type="ORF">BpHYR1_034049</name>
</gene>
<protein>
    <submittedName>
        <fullName evidence="8">Tyrosine-kinase shark</fullName>
    </submittedName>
</protein>
<evidence type="ECO:0000259" key="7">
    <source>
        <dbReference type="PROSITE" id="PS50011"/>
    </source>
</evidence>
<proteinExistence type="predicted"/>
<evidence type="ECO:0000256" key="6">
    <source>
        <dbReference type="ARBA" id="ARBA00023137"/>
    </source>
</evidence>
<accession>A0A3M7QDW6</accession>
<dbReference type="GO" id="GO:0007165">
    <property type="term" value="P:signal transduction"/>
    <property type="evidence" value="ECO:0007669"/>
    <property type="project" value="UniProtKB-ARBA"/>
</dbReference>
<dbReference type="Gene3D" id="1.10.510.10">
    <property type="entry name" value="Transferase(Phosphotransferase) domain 1"/>
    <property type="match status" value="1"/>
</dbReference>
<evidence type="ECO:0000313" key="8">
    <source>
        <dbReference type="EMBL" id="RNA09148.1"/>
    </source>
</evidence>
<dbReference type="AlphaFoldDB" id="A0A3M7QDW6"/>
<evidence type="ECO:0000256" key="5">
    <source>
        <dbReference type="ARBA" id="ARBA00022840"/>
    </source>
</evidence>
<evidence type="ECO:0000256" key="1">
    <source>
        <dbReference type="ARBA" id="ARBA00022553"/>
    </source>
</evidence>
<dbReference type="SUPFAM" id="SSF56112">
    <property type="entry name" value="Protein kinase-like (PK-like)"/>
    <property type="match status" value="1"/>
</dbReference>
<evidence type="ECO:0000313" key="9">
    <source>
        <dbReference type="Proteomes" id="UP000276133"/>
    </source>
</evidence>
<keyword evidence="9" id="KW-1185">Reference proteome</keyword>
<dbReference type="InterPro" id="IPR020635">
    <property type="entry name" value="Tyr_kinase_cat_dom"/>
</dbReference>
<dbReference type="InterPro" id="IPR050198">
    <property type="entry name" value="Non-receptor_tyrosine_kinases"/>
</dbReference>
<dbReference type="EMBL" id="REGN01006531">
    <property type="protein sequence ID" value="RNA09148.1"/>
    <property type="molecule type" value="Genomic_DNA"/>
</dbReference>
<evidence type="ECO:0000256" key="4">
    <source>
        <dbReference type="ARBA" id="ARBA00022777"/>
    </source>
</evidence>
<dbReference type="STRING" id="10195.A0A3M7QDW6"/>